<evidence type="ECO:0000313" key="2">
    <source>
        <dbReference type="EMBL" id="ALE17340.1"/>
    </source>
</evidence>
<feature type="signal peptide" evidence="1">
    <location>
        <begin position="1"/>
        <end position="16"/>
    </location>
</feature>
<protein>
    <submittedName>
        <fullName evidence="2">Lipoprotein, putative</fullName>
    </submittedName>
</protein>
<feature type="chain" id="PRO_5005798149" evidence="1">
    <location>
        <begin position="17"/>
        <end position="598"/>
    </location>
</feature>
<dbReference type="RefSeq" id="WP_061926177.1">
    <property type="nucleotide sequence ID" value="NZ_CP012669.1"/>
</dbReference>
<accession>A0A0M4M5K1</accession>
<dbReference type="STRING" id="361183.AMC99_02054"/>
<keyword evidence="3" id="KW-1185">Reference proteome</keyword>
<name>A0A0M4M5K1_9SPHN</name>
<dbReference type="Pfam" id="PF05960">
    <property type="entry name" value="DUF885"/>
    <property type="match status" value="1"/>
</dbReference>
<dbReference type="OrthoDB" id="9769898at2"/>
<keyword evidence="2" id="KW-0449">Lipoprotein</keyword>
<dbReference type="PROSITE" id="PS51257">
    <property type="entry name" value="PROKAR_LIPOPROTEIN"/>
    <property type="match status" value="1"/>
</dbReference>
<dbReference type="Proteomes" id="UP000057938">
    <property type="component" value="Chromosome"/>
</dbReference>
<dbReference type="AlphaFoldDB" id="A0A0M4M5K1"/>
<dbReference type="InterPro" id="IPR010281">
    <property type="entry name" value="DUF885"/>
</dbReference>
<dbReference type="KEGG" id="aep:AMC99_02054"/>
<keyword evidence="1" id="KW-0732">Signal</keyword>
<dbReference type="PANTHER" id="PTHR33361">
    <property type="entry name" value="GLR0591 PROTEIN"/>
    <property type="match status" value="1"/>
</dbReference>
<sequence>MKLAALALASTNLALAGCASYPVTEELRAEAQGEVADVAFEALGKRYIDGMIALNPVAATQLGDHSRDSDLPDVSATGRAAQKRMSQAMLEALKTIDKSALSRENQVDYMLLKNALEYELWSMDTEQQWAWNPQYYNDLASYSLYGLVARDYAPFPDRFDHIVDRMEKLPAMLASARRQIDVARVPKIHAETVSKQNAGILAIVEGLIEPQIEANGLDRTRYDAAKEGLVKAIGEHQEWLDEVVVPGAKGDFRLGSEKYAAKMAYALQSSMSVSQLKARAEQAYTETRAHMLSVASKIGDCGSIEARNAAARQQAVIECGLEKSYENRAPRDGLEEAARATLAQAIAFTNEKGFIDPMDGEVEIITMPEFWQGNAVAYLDAPPPLQRDLAAYYAVSPIPDDWSEEQATSFLKEYNISMLHLLSIHEGVPGHALQLDHSNKYDNLLRSVLGSGPFVEGWAVYSEKVMADEGYLGGIETEQGRYFLLNGLKFRLRAIINTLLDIGIHTEGMDREAAMTLMMEGGFQQEREAAGKWTRANLGSTQLLSYFTGYSEHVALREEAEKRFGSQFDQRAYHNEILAHGSPPVKYARALLFDLPIE</sequence>
<proteinExistence type="predicted"/>
<evidence type="ECO:0000313" key="3">
    <source>
        <dbReference type="Proteomes" id="UP000057938"/>
    </source>
</evidence>
<dbReference type="PANTHER" id="PTHR33361:SF15">
    <property type="entry name" value="DUF885 FAMILY LIPOPROTEIN"/>
    <property type="match status" value="1"/>
</dbReference>
<organism evidence="2 3">
    <name type="scientific">Altererythrobacter epoxidivorans</name>
    <dbReference type="NCBI Taxonomy" id="361183"/>
    <lineage>
        <taxon>Bacteria</taxon>
        <taxon>Pseudomonadati</taxon>
        <taxon>Pseudomonadota</taxon>
        <taxon>Alphaproteobacteria</taxon>
        <taxon>Sphingomonadales</taxon>
        <taxon>Erythrobacteraceae</taxon>
        <taxon>Altererythrobacter</taxon>
    </lineage>
</organism>
<dbReference type="EMBL" id="CP012669">
    <property type="protein sequence ID" value="ALE17340.1"/>
    <property type="molecule type" value="Genomic_DNA"/>
</dbReference>
<gene>
    <name evidence="2" type="ORF">AMC99_02054</name>
</gene>
<reference evidence="2 3" key="1">
    <citation type="submission" date="2015-09" db="EMBL/GenBank/DDBJ databases">
        <title>Complete genome sequence of a benzo[a]pyrene-degrading bacterium Altererythrobacter epoxidivorans CGMCC 1.7731T.</title>
        <authorList>
            <person name="Li Z."/>
            <person name="Cheng H."/>
            <person name="Huo Y."/>
            <person name="Xu X."/>
        </authorList>
    </citation>
    <scope>NUCLEOTIDE SEQUENCE [LARGE SCALE GENOMIC DNA]</scope>
    <source>
        <strain evidence="2 3">CGMCC 1.7731</strain>
    </source>
</reference>
<evidence type="ECO:0000256" key="1">
    <source>
        <dbReference type="SAM" id="SignalP"/>
    </source>
</evidence>
<dbReference type="PATRIC" id="fig|361183.4.peg.2022"/>